<dbReference type="InterPro" id="IPR046335">
    <property type="entry name" value="LacI/GalR-like_sensor"/>
</dbReference>
<proteinExistence type="predicted"/>
<dbReference type="PROSITE" id="PS00356">
    <property type="entry name" value="HTH_LACI_1"/>
    <property type="match status" value="1"/>
</dbReference>
<dbReference type="Pfam" id="PF00356">
    <property type="entry name" value="LacI"/>
    <property type="match status" value="1"/>
</dbReference>
<dbReference type="PROSITE" id="PS50932">
    <property type="entry name" value="HTH_LACI_2"/>
    <property type="match status" value="1"/>
</dbReference>
<dbReference type="InterPro" id="IPR028082">
    <property type="entry name" value="Peripla_BP_I"/>
</dbReference>
<evidence type="ECO:0000259" key="4">
    <source>
        <dbReference type="PROSITE" id="PS50932"/>
    </source>
</evidence>
<dbReference type="GO" id="GO:0003700">
    <property type="term" value="F:DNA-binding transcription factor activity"/>
    <property type="evidence" value="ECO:0007669"/>
    <property type="project" value="TreeGrafter"/>
</dbReference>
<dbReference type="GO" id="GO:0000976">
    <property type="term" value="F:transcription cis-regulatory region binding"/>
    <property type="evidence" value="ECO:0007669"/>
    <property type="project" value="TreeGrafter"/>
</dbReference>
<dbReference type="PANTHER" id="PTHR30146">
    <property type="entry name" value="LACI-RELATED TRANSCRIPTIONAL REPRESSOR"/>
    <property type="match status" value="1"/>
</dbReference>
<protein>
    <submittedName>
        <fullName evidence="5">LacI family transcriptional regulator</fullName>
    </submittedName>
</protein>
<keyword evidence="2" id="KW-0238">DNA-binding</keyword>
<reference evidence="5 6" key="1">
    <citation type="submission" date="2018-07" db="EMBL/GenBank/DDBJ databases">
        <title>Genomic Encyclopedia of Type Strains, Phase IV (KMG-IV): sequencing the most valuable type-strain genomes for metagenomic binning, comparative biology and taxonomic classification.</title>
        <authorList>
            <person name="Goeker M."/>
        </authorList>
    </citation>
    <scope>NUCLEOTIDE SEQUENCE [LARGE SCALE GENOMIC DNA]</scope>
    <source>
        <strain evidence="5 6">DSM 27696</strain>
    </source>
</reference>
<dbReference type="EMBL" id="QPJJ01000014">
    <property type="protein sequence ID" value="RCW64220.1"/>
    <property type="molecule type" value="Genomic_DNA"/>
</dbReference>
<accession>A0A368X8C9</accession>
<dbReference type="SUPFAM" id="SSF47413">
    <property type="entry name" value="lambda repressor-like DNA-binding domains"/>
    <property type="match status" value="1"/>
</dbReference>
<evidence type="ECO:0000256" key="2">
    <source>
        <dbReference type="ARBA" id="ARBA00023125"/>
    </source>
</evidence>
<dbReference type="SUPFAM" id="SSF53822">
    <property type="entry name" value="Periplasmic binding protein-like I"/>
    <property type="match status" value="1"/>
</dbReference>
<dbReference type="OrthoDB" id="2528004at2"/>
<dbReference type="Proteomes" id="UP000252585">
    <property type="component" value="Unassembled WGS sequence"/>
</dbReference>
<dbReference type="InterPro" id="IPR010982">
    <property type="entry name" value="Lambda_DNA-bd_dom_sf"/>
</dbReference>
<sequence>MTVTIKDIASVTGVSYSTVSKALNDSPLVKEVTKRKILEVAKEMGYEPNLAAKQLVRKKTEVVGLIWPTIERIVLATLVTNITQAFKDTRYSMILSIDPMDTAMETFRKFQVDGMIIFEDDHSKVNEEITMPFVSYGVSGKKHANHPVIDANHEASMMKAVEHLVKLGHKHIAYAGLLQTKDQLQLEKYQGYKKAMKEHSLEPFIKEVETEGLDWFDGYSAVKTLLEEQERPTAIIGGSYDISGGILRALQEQNVEVPKDISLISYDNIPQMANMEIPMTCIGVPVDVLAQEIVESVLHRIEAPEKEATVKKLAPTLVERETCGKANR</sequence>
<organism evidence="5 6">
    <name type="scientific">Saliterribacillus persicus</name>
    <dbReference type="NCBI Taxonomy" id="930114"/>
    <lineage>
        <taxon>Bacteria</taxon>
        <taxon>Bacillati</taxon>
        <taxon>Bacillota</taxon>
        <taxon>Bacilli</taxon>
        <taxon>Bacillales</taxon>
        <taxon>Bacillaceae</taxon>
        <taxon>Saliterribacillus</taxon>
    </lineage>
</organism>
<dbReference type="CDD" id="cd01392">
    <property type="entry name" value="HTH_LacI"/>
    <property type="match status" value="1"/>
</dbReference>
<dbReference type="Pfam" id="PF13377">
    <property type="entry name" value="Peripla_BP_3"/>
    <property type="match status" value="1"/>
</dbReference>
<dbReference type="Gene3D" id="3.40.50.2300">
    <property type="match status" value="2"/>
</dbReference>
<evidence type="ECO:0000313" key="5">
    <source>
        <dbReference type="EMBL" id="RCW64220.1"/>
    </source>
</evidence>
<feature type="domain" description="HTH lacI-type" evidence="4">
    <location>
        <begin position="3"/>
        <end position="57"/>
    </location>
</feature>
<name>A0A368X8C9_9BACI</name>
<keyword evidence="6" id="KW-1185">Reference proteome</keyword>
<dbReference type="SMART" id="SM00354">
    <property type="entry name" value="HTH_LACI"/>
    <property type="match status" value="1"/>
</dbReference>
<keyword evidence="1" id="KW-0805">Transcription regulation</keyword>
<dbReference type="InterPro" id="IPR000843">
    <property type="entry name" value="HTH_LacI"/>
</dbReference>
<evidence type="ECO:0000256" key="3">
    <source>
        <dbReference type="ARBA" id="ARBA00023163"/>
    </source>
</evidence>
<dbReference type="RefSeq" id="WP_114353956.1">
    <property type="nucleotide sequence ID" value="NZ_QPJJ01000014.1"/>
</dbReference>
<dbReference type="Gene3D" id="1.10.260.40">
    <property type="entry name" value="lambda repressor-like DNA-binding domains"/>
    <property type="match status" value="1"/>
</dbReference>
<evidence type="ECO:0000313" key="6">
    <source>
        <dbReference type="Proteomes" id="UP000252585"/>
    </source>
</evidence>
<dbReference type="PANTHER" id="PTHR30146:SF109">
    <property type="entry name" value="HTH-TYPE TRANSCRIPTIONAL REGULATOR GALS"/>
    <property type="match status" value="1"/>
</dbReference>
<dbReference type="AlphaFoldDB" id="A0A368X8C9"/>
<gene>
    <name evidence="5" type="ORF">DFR57_1146</name>
</gene>
<keyword evidence="3" id="KW-0804">Transcription</keyword>
<evidence type="ECO:0000256" key="1">
    <source>
        <dbReference type="ARBA" id="ARBA00023015"/>
    </source>
</evidence>
<comment type="caution">
    <text evidence="5">The sequence shown here is derived from an EMBL/GenBank/DDBJ whole genome shotgun (WGS) entry which is preliminary data.</text>
</comment>